<feature type="compositionally biased region" description="Polar residues" evidence="1">
    <location>
        <begin position="215"/>
        <end position="225"/>
    </location>
</feature>
<feature type="region of interest" description="Disordered" evidence="1">
    <location>
        <begin position="340"/>
        <end position="392"/>
    </location>
</feature>
<organism evidence="2">
    <name type="scientific">Puccinia triticina (isolate 1-1 / race 1 (BBBD))</name>
    <name type="common">Brown leaf rust fungus</name>
    <dbReference type="NCBI Taxonomy" id="630390"/>
    <lineage>
        <taxon>Eukaryota</taxon>
        <taxon>Fungi</taxon>
        <taxon>Dikarya</taxon>
        <taxon>Basidiomycota</taxon>
        <taxon>Pucciniomycotina</taxon>
        <taxon>Pucciniomycetes</taxon>
        <taxon>Pucciniales</taxon>
        <taxon>Pucciniaceae</taxon>
        <taxon>Puccinia</taxon>
    </lineage>
</organism>
<dbReference type="AlphaFoldDB" id="A0A180G5J7"/>
<feature type="compositionally biased region" description="Low complexity" evidence="1">
    <location>
        <begin position="9"/>
        <end position="23"/>
    </location>
</feature>
<keyword evidence="4" id="KW-1185">Reference proteome</keyword>
<dbReference type="PANTHER" id="PTHR33324">
    <property type="entry name" value="EXPRESSED PROTEIN"/>
    <property type="match status" value="1"/>
</dbReference>
<reference evidence="3" key="4">
    <citation type="submission" date="2025-05" db="UniProtKB">
        <authorList>
            <consortium name="EnsemblFungi"/>
        </authorList>
    </citation>
    <scope>IDENTIFICATION</scope>
    <source>
        <strain evidence="3">isolate 1-1 / race 1 (BBBD)</strain>
    </source>
</reference>
<reference evidence="2" key="1">
    <citation type="submission" date="2009-11" db="EMBL/GenBank/DDBJ databases">
        <authorList>
            <consortium name="The Broad Institute Genome Sequencing Platform"/>
            <person name="Ward D."/>
            <person name="Feldgarden M."/>
            <person name="Earl A."/>
            <person name="Young S.K."/>
            <person name="Zeng Q."/>
            <person name="Koehrsen M."/>
            <person name="Alvarado L."/>
            <person name="Berlin A."/>
            <person name="Bochicchio J."/>
            <person name="Borenstein D."/>
            <person name="Chapman S.B."/>
            <person name="Chen Z."/>
            <person name="Engels R."/>
            <person name="Freedman E."/>
            <person name="Gellesch M."/>
            <person name="Goldberg J."/>
            <person name="Griggs A."/>
            <person name="Gujja S."/>
            <person name="Heilman E."/>
            <person name="Heiman D."/>
            <person name="Hepburn T."/>
            <person name="Howarth C."/>
            <person name="Jen D."/>
            <person name="Larson L."/>
            <person name="Lewis B."/>
            <person name="Mehta T."/>
            <person name="Park D."/>
            <person name="Pearson M."/>
            <person name="Roberts A."/>
            <person name="Saif S."/>
            <person name="Shea T."/>
            <person name="Shenoy N."/>
            <person name="Sisk P."/>
            <person name="Stolte C."/>
            <person name="Sykes S."/>
            <person name="Thomson T."/>
            <person name="Walk T."/>
            <person name="White J."/>
            <person name="Yandava C."/>
            <person name="Izard J."/>
            <person name="Baranova O.V."/>
            <person name="Blanton J.M."/>
            <person name="Tanner A.C."/>
            <person name="Dewhirst F.E."/>
            <person name="Haas B."/>
            <person name="Nusbaum C."/>
            <person name="Birren B."/>
        </authorList>
    </citation>
    <scope>NUCLEOTIDE SEQUENCE [LARGE SCALE GENOMIC DNA]</scope>
    <source>
        <strain evidence="2">1-1 BBBD Race 1</strain>
    </source>
</reference>
<reference evidence="2" key="2">
    <citation type="submission" date="2016-05" db="EMBL/GenBank/DDBJ databases">
        <title>Comparative analysis highlights variable genome content of wheat rusts and divergence of the mating loci.</title>
        <authorList>
            <person name="Cuomo C.A."/>
            <person name="Bakkeren G."/>
            <person name="Szabo L."/>
            <person name="Khalil H."/>
            <person name="Joly D."/>
            <person name="Goldberg J."/>
            <person name="Young S."/>
            <person name="Zeng Q."/>
            <person name="Fellers J."/>
        </authorList>
    </citation>
    <scope>NUCLEOTIDE SEQUENCE [LARGE SCALE GENOMIC DNA]</scope>
    <source>
        <strain evidence="2">1-1 BBBD Race 1</strain>
    </source>
</reference>
<feature type="compositionally biased region" description="Polar residues" evidence="1">
    <location>
        <begin position="180"/>
        <end position="203"/>
    </location>
</feature>
<dbReference type="VEuPathDB" id="FungiDB:PTTG_01073"/>
<dbReference type="Proteomes" id="UP000005240">
    <property type="component" value="Unassembled WGS sequence"/>
</dbReference>
<evidence type="ECO:0000313" key="3">
    <source>
        <dbReference type="EnsemblFungi" id="PTTG_01073-t43_1-p1"/>
    </source>
</evidence>
<feature type="region of interest" description="Disordered" evidence="1">
    <location>
        <begin position="1"/>
        <end position="39"/>
    </location>
</feature>
<accession>A0A180G5J7</accession>
<evidence type="ECO:0000313" key="4">
    <source>
        <dbReference type="Proteomes" id="UP000005240"/>
    </source>
</evidence>
<dbReference type="OrthoDB" id="2506530at2759"/>
<feature type="compositionally biased region" description="Polar residues" evidence="1">
    <location>
        <begin position="345"/>
        <end position="365"/>
    </location>
</feature>
<dbReference type="EnsemblFungi" id="PTTG_01073-t43_1">
    <property type="protein sequence ID" value="PTTG_01073-t43_1-p1"/>
    <property type="gene ID" value="PTTG_01073"/>
</dbReference>
<dbReference type="STRING" id="630390.A0A180G5J7"/>
<evidence type="ECO:0000256" key="1">
    <source>
        <dbReference type="SAM" id="MobiDB-lite"/>
    </source>
</evidence>
<name>A0A180G5J7_PUCT1</name>
<dbReference type="EMBL" id="ADAS02000263">
    <property type="protein sequence ID" value="OAV87864.1"/>
    <property type="molecule type" value="Genomic_DNA"/>
</dbReference>
<sequence length="392" mass="43175">MPPKKKNNPTSATSATPISTASQPKKKKPPVAWDKDGEDGRDSSIRILLDWLAVEGNYERWRGDTKTGSTKSALANEILALMVEAGITHRDNKGVQTKMQELQNSYSKANDFLRNTGSGLQEDDIANGTTTLKIALTKICKYWDELSIIMGTRTVATPLHTVTSHDLPVPNLLRDGSPDNGDTSALQQVPNANVGASSEPNENLTDDDDDEQEEPNTGRTTSPGPTASARRGGTKRKASAKNRDPLGLEKVLAESNNYRRDCYEARKKRDEDKRASEKKRIKLEASRNKGMMEIEKRRVRVLEMEAQMKARRTELDEVRERIAIMKELSDLGHSKKEIAKFMKAQFSQGEGSSNTKPSNDQTPGNVGSEDDSDDSSDSSSSDSSEESSNDSN</sequence>
<feature type="compositionally biased region" description="Acidic residues" evidence="1">
    <location>
        <begin position="383"/>
        <end position="392"/>
    </location>
</feature>
<reference evidence="3 4" key="3">
    <citation type="journal article" date="2017" name="G3 (Bethesda)">
        <title>Comparative analysis highlights variable genome content of wheat rusts and divergence of the mating loci.</title>
        <authorList>
            <person name="Cuomo C.A."/>
            <person name="Bakkeren G."/>
            <person name="Khalil H.B."/>
            <person name="Panwar V."/>
            <person name="Joly D."/>
            <person name="Linning R."/>
            <person name="Sakthikumar S."/>
            <person name="Song X."/>
            <person name="Adiconis X."/>
            <person name="Fan L."/>
            <person name="Goldberg J.M."/>
            <person name="Levin J.Z."/>
            <person name="Young S."/>
            <person name="Zeng Q."/>
            <person name="Anikster Y."/>
            <person name="Bruce M."/>
            <person name="Wang M."/>
            <person name="Yin C."/>
            <person name="McCallum B."/>
            <person name="Szabo L.J."/>
            <person name="Hulbert S."/>
            <person name="Chen X."/>
            <person name="Fellers J.P."/>
        </authorList>
    </citation>
    <scope>NUCLEOTIDE SEQUENCE</scope>
    <source>
        <strain evidence="4">Isolate 1-1 / race 1 (BBBD)</strain>
        <strain evidence="3">isolate 1-1 / race 1 (BBBD)</strain>
    </source>
</reference>
<dbReference type="PANTHER" id="PTHR33324:SF2">
    <property type="entry name" value="MYB_SANT-LIKE DNA-BINDING DOMAIN-CONTAINING PROTEIN"/>
    <property type="match status" value="1"/>
</dbReference>
<feature type="region of interest" description="Disordered" evidence="1">
    <location>
        <begin position="163"/>
        <end position="289"/>
    </location>
</feature>
<feature type="compositionally biased region" description="Basic and acidic residues" evidence="1">
    <location>
        <begin position="257"/>
        <end position="275"/>
    </location>
</feature>
<feature type="compositionally biased region" description="Acidic residues" evidence="1">
    <location>
        <begin position="204"/>
        <end position="214"/>
    </location>
</feature>
<protein>
    <submittedName>
        <fullName evidence="2 3">Uncharacterized protein</fullName>
    </submittedName>
</protein>
<gene>
    <name evidence="2" type="ORF">PTTG_01073</name>
</gene>
<proteinExistence type="predicted"/>
<evidence type="ECO:0000313" key="2">
    <source>
        <dbReference type="EMBL" id="OAV87864.1"/>
    </source>
</evidence>